<organism evidence="3 4">
    <name type="scientific">Burkholderia pseudomultivorans</name>
    <dbReference type="NCBI Taxonomy" id="1207504"/>
    <lineage>
        <taxon>Bacteria</taxon>
        <taxon>Pseudomonadati</taxon>
        <taxon>Pseudomonadota</taxon>
        <taxon>Betaproteobacteria</taxon>
        <taxon>Burkholderiales</taxon>
        <taxon>Burkholderiaceae</taxon>
        <taxon>Burkholderia</taxon>
        <taxon>Burkholderia cepacia complex</taxon>
    </lineage>
</organism>
<dbReference type="EMBL" id="LPJX01000061">
    <property type="protein sequence ID" value="KWF59866.1"/>
    <property type="molecule type" value="Genomic_DNA"/>
</dbReference>
<keyword evidence="1" id="KW-0732">Signal</keyword>
<dbReference type="AlphaFoldDB" id="A0A132EUE9"/>
<comment type="caution">
    <text evidence="3">The sequence shown here is derived from an EMBL/GenBank/DDBJ whole genome shotgun (WGS) entry which is preliminary data.</text>
</comment>
<accession>A0A132EUE9</accession>
<feature type="domain" description="Spore coat protein U/FanG" evidence="2">
    <location>
        <begin position="21"/>
        <end position="161"/>
    </location>
</feature>
<dbReference type="PANTHER" id="PTHR37089:SF1">
    <property type="entry name" value="MEMBRANE PROTEIN"/>
    <property type="match status" value="1"/>
</dbReference>
<reference evidence="3 4" key="1">
    <citation type="submission" date="2015-11" db="EMBL/GenBank/DDBJ databases">
        <title>Expanding the genomic diversity of Burkholderia species for the development of highly accurate diagnostics.</title>
        <authorList>
            <person name="Sahl J."/>
            <person name="Keim P."/>
            <person name="Wagner D."/>
        </authorList>
    </citation>
    <scope>NUCLEOTIDE SEQUENCE [LARGE SCALE GENOMIC DNA]</scope>
    <source>
        <strain evidence="3 4">MSMB574WGS</strain>
    </source>
</reference>
<evidence type="ECO:0000256" key="1">
    <source>
        <dbReference type="SAM" id="SignalP"/>
    </source>
</evidence>
<dbReference type="Proteomes" id="UP000061512">
    <property type="component" value="Unassembled WGS sequence"/>
</dbReference>
<gene>
    <name evidence="3" type="ORF">WT57_28165</name>
</gene>
<dbReference type="RefSeq" id="WP_060300117.1">
    <property type="nucleotide sequence ID" value="NZ_LPJX01000061.1"/>
</dbReference>
<dbReference type="Pfam" id="PF05229">
    <property type="entry name" value="SCPU"/>
    <property type="match status" value="2"/>
</dbReference>
<dbReference type="PANTHER" id="PTHR37089">
    <property type="entry name" value="PROTEIN U-RELATED"/>
    <property type="match status" value="1"/>
</dbReference>
<proteinExistence type="predicted"/>
<name>A0A132EUE9_9BURK</name>
<dbReference type="InterPro" id="IPR007893">
    <property type="entry name" value="Spore_coat_U/FanG"/>
</dbReference>
<feature type="chain" id="PRO_5007291136" description="Spore coat protein U/FanG domain-containing protein" evidence="1">
    <location>
        <begin position="28"/>
        <end position="320"/>
    </location>
</feature>
<feature type="domain" description="Spore coat protein U/FanG" evidence="2">
    <location>
        <begin position="185"/>
        <end position="316"/>
    </location>
</feature>
<dbReference type="InterPro" id="IPR053167">
    <property type="entry name" value="Spore_coat_component"/>
</dbReference>
<evidence type="ECO:0000313" key="3">
    <source>
        <dbReference type="EMBL" id="KWF59866.1"/>
    </source>
</evidence>
<evidence type="ECO:0000259" key="2">
    <source>
        <dbReference type="Pfam" id="PF05229"/>
    </source>
</evidence>
<evidence type="ECO:0000313" key="4">
    <source>
        <dbReference type="Proteomes" id="UP000061512"/>
    </source>
</evidence>
<sequence length="320" mass="33055">MEIIGQLVRRIVLTAALGLLAPLHAHADCTTSSPMPAAFGTVTSFAVKNQAQTTSSVNSGVSCGGALAAFLVIGNYINGTIASANGGKLTGPTGDAIPYTLYADKDYSTQLNPGQTYNWASTQFLSFLGLGGGSSVPLPLYLRTSIGSNVAAGTYTDMLTINWNWHVCGGIGIIFCIGWNDGATTVTVPVTLTVTNDCMINAPDVSFGAAPTVSSFAPVNGSLSLVCTKGMVYTVGLSAGNNAAASGRRQMASGANRLQYDLYSAGGSTVWGQATRRVNSAGAADGQSSQQFPYTARIYPDQATPPIGTYTDSVVVDVRY</sequence>
<dbReference type="SMART" id="SM00972">
    <property type="entry name" value="SCPU"/>
    <property type="match status" value="2"/>
</dbReference>
<feature type="signal peptide" evidence="1">
    <location>
        <begin position="1"/>
        <end position="27"/>
    </location>
</feature>
<protein>
    <recommendedName>
        <fullName evidence="2">Spore coat protein U/FanG domain-containing protein</fullName>
    </recommendedName>
</protein>